<dbReference type="Proteomes" id="UP001054945">
    <property type="component" value="Unassembled WGS sequence"/>
</dbReference>
<proteinExistence type="predicted"/>
<reference evidence="2 3" key="1">
    <citation type="submission" date="2021-06" db="EMBL/GenBank/DDBJ databases">
        <title>Caerostris extrusa draft genome.</title>
        <authorList>
            <person name="Kono N."/>
            <person name="Arakawa K."/>
        </authorList>
    </citation>
    <scope>NUCLEOTIDE SEQUENCE [LARGE SCALE GENOMIC DNA]</scope>
</reference>
<evidence type="ECO:0000256" key="1">
    <source>
        <dbReference type="SAM" id="MobiDB-lite"/>
    </source>
</evidence>
<comment type="caution">
    <text evidence="2">The sequence shown here is derived from an EMBL/GenBank/DDBJ whole genome shotgun (WGS) entry which is preliminary data.</text>
</comment>
<protein>
    <submittedName>
        <fullName evidence="2">Uncharacterized protein</fullName>
    </submittedName>
</protein>
<evidence type="ECO:0000313" key="2">
    <source>
        <dbReference type="EMBL" id="GIX86799.1"/>
    </source>
</evidence>
<accession>A0AAV4NPS8</accession>
<gene>
    <name evidence="2" type="ORF">CEXT_533631</name>
</gene>
<dbReference type="EMBL" id="BPLR01003619">
    <property type="protein sequence ID" value="GIX86799.1"/>
    <property type="molecule type" value="Genomic_DNA"/>
</dbReference>
<keyword evidence="3" id="KW-1185">Reference proteome</keyword>
<name>A0AAV4NPS8_CAEEX</name>
<evidence type="ECO:0000313" key="3">
    <source>
        <dbReference type="Proteomes" id="UP001054945"/>
    </source>
</evidence>
<feature type="region of interest" description="Disordered" evidence="1">
    <location>
        <begin position="151"/>
        <end position="172"/>
    </location>
</feature>
<dbReference type="AlphaFoldDB" id="A0AAV4NPS8"/>
<sequence>MPSKIIKTSAQPRTRPLQVSNQANFADVITGRPPKFTPPTAQTTAPLNQSAMEFFKLLLAYIDDDSINFDLLLGAINCKNLASDLTPKLERLTDELNILDGHLDAIRPRIEAEPSIILLRLERLINAVTRRRLYFDKKNCKISTLIPASEGNSTSLKKNSQNQRKETIKRSTEEISISNKFSKLEPKELLYSSIPTNTSTPVNDADSNISADSTMDFEPLTETINKTSRSKYVPPIFY</sequence>
<feature type="compositionally biased region" description="Basic and acidic residues" evidence="1">
    <location>
        <begin position="163"/>
        <end position="172"/>
    </location>
</feature>
<feature type="compositionally biased region" description="Polar residues" evidence="1">
    <location>
        <begin position="151"/>
        <end position="162"/>
    </location>
</feature>
<organism evidence="2 3">
    <name type="scientific">Caerostris extrusa</name>
    <name type="common">Bark spider</name>
    <name type="synonym">Caerostris bankana</name>
    <dbReference type="NCBI Taxonomy" id="172846"/>
    <lineage>
        <taxon>Eukaryota</taxon>
        <taxon>Metazoa</taxon>
        <taxon>Ecdysozoa</taxon>
        <taxon>Arthropoda</taxon>
        <taxon>Chelicerata</taxon>
        <taxon>Arachnida</taxon>
        <taxon>Araneae</taxon>
        <taxon>Araneomorphae</taxon>
        <taxon>Entelegynae</taxon>
        <taxon>Araneoidea</taxon>
        <taxon>Araneidae</taxon>
        <taxon>Caerostris</taxon>
    </lineage>
</organism>